<accession>A0A1B4Z9U1</accession>
<protein>
    <submittedName>
        <fullName evidence="2">Uncharacterized protein</fullName>
    </submittedName>
</protein>
<keyword evidence="2" id="KW-0614">Plasmid</keyword>
<reference evidence="1" key="2">
    <citation type="submission" date="2016-12" db="EMBL/GenBank/DDBJ databases">
        <title>Bacillus turingiensis from Tocantins.</title>
        <authorList>
            <person name="Alves G.B."/>
            <person name="Melo F.L."/>
            <person name="Campos F.S."/>
            <person name="Correa R.F.T."/>
            <person name="Ribeiro B.M."/>
            <person name="Aguiar R.W.S."/>
        </authorList>
    </citation>
    <scope>NUCLEOTIDE SEQUENCE</scope>
    <source>
        <strain evidence="1">1.24</strain>
        <plasmid evidence="1">pT0124-4</plasmid>
    </source>
</reference>
<reference evidence="2" key="1">
    <citation type="submission" date="2016-02" db="EMBL/GenBank/DDBJ databases">
        <title>Structural polymorphism in the large plasmids of Bacillus thuringiensis subsp. israelensis which govern its insecticidal activity.</title>
        <authorList>
            <person name="Sen K."/>
            <person name="Iwasaki M."/>
            <person name="Hishiyama K."/>
            <person name="Nagai K."/>
            <person name="Nagata K."/>
            <person name="Yukinari U."/>
            <person name="Nozawa T."/>
            <person name="Yakushi T."/>
            <person name="Shibai H."/>
            <person name="Kurosawa S."/>
        </authorList>
    </citation>
    <scope>NUCLEOTIDE SEQUENCE</scope>
    <source>
        <strain evidence="2">HD522</strain>
        <plasmid evidence="2">pBTI-6</plasmid>
    </source>
</reference>
<evidence type="ECO:0000313" key="1">
    <source>
        <dbReference type="EMBL" id="ASO64556.1"/>
    </source>
</evidence>
<geneLocation type="plasmid" evidence="2">
    <name>pBTI-6</name>
</geneLocation>
<dbReference type="EMBL" id="KY352353">
    <property type="protein sequence ID" value="ASO64556.1"/>
    <property type="molecule type" value="Genomic_DNA"/>
</dbReference>
<name>A0A1B4Z9U1_BACTI</name>
<organism evidence="2">
    <name type="scientific">Bacillus thuringiensis subsp. israelensis</name>
    <dbReference type="NCBI Taxonomy" id="1430"/>
    <lineage>
        <taxon>Bacteria</taxon>
        <taxon>Bacillati</taxon>
        <taxon>Bacillota</taxon>
        <taxon>Bacilli</taxon>
        <taxon>Bacillales</taxon>
        <taxon>Bacillaceae</taxon>
        <taxon>Bacillus</taxon>
        <taxon>Bacillus cereus group</taxon>
    </lineage>
</organism>
<dbReference type="EMBL" id="LC128536">
    <property type="protein sequence ID" value="BAV56192.1"/>
    <property type="molecule type" value="Genomic_DNA"/>
</dbReference>
<evidence type="ECO:0000313" key="2">
    <source>
        <dbReference type="EMBL" id="BAV56192.1"/>
    </source>
</evidence>
<sequence length="54" mass="6399">MEKINVTMQLCIMFRNLNVVDNKYGRIMGVNTFYKTDSFERRNISITLEDMASF</sequence>
<geneLocation type="plasmid" evidence="1">
    <name>pT0124-4</name>
</geneLocation>
<proteinExistence type="predicted"/>
<dbReference type="AlphaFoldDB" id="A0A1B4Z9U1"/>